<protein>
    <recommendedName>
        <fullName evidence="7">Alpha-ketoglutarate-dependent dioxygenase AlkB-like domain-containing protein</fullName>
    </recommendedName>
</protein>
<feature type="binding site" evidence="6">
    <location>
        <position position="271"/>
    </location>
    <ligand>
        <name>Fe cation</name>
        <dbReference type="ChEBI" id="CHEBI:24875"/>
        <note>catalytic</note>
    </ligand>
</feature>
<dbReference type="InterPro" id="IPR004574">
    <property type="entry name" value="Alkb"/>
</dbReference>
<evidence type="ECO:0000259" key="7">
    <source>
        <dbReference type="Pfam" id="PF13532"/>
    </source>
</evidence>
<dbReference type="Gene3D" id="2.60.120.590">
    <property type="entry name" value="Alpha-ketoglutarate-dependent dioxygenase AlkB-like"/>
    <property type="match status" value="1"/>
</dbReference>
<keyword evidence="4" id="KW-0560">Oxidoreductase</keyword>
<dbReference type="EMBL" id="JARYMX010000005">
    <property type="protein sequence ID" value="KAJ9547986.1"/>
    <property type="molecule type" value="Genomic_DNA"/>
</dbReference>
<dbReference type="Pfam" id="PF13532">
    <property type="entry name" value="2OG-FeII_Oxy_2"/>
    <property type="match status" value="1"/>
</dbReference>
<dbReference type="InterPro" id="IPR037151">
    <property type="entry name" value="AlkB-like_sf"/>
</dbReference>
<dbReference type="PANTHER" id="PTHR16557">
    <property type="entry name" value="ALKYLATED DNA REPAIR PROTEIN ALKB-RELATED"/>
    <property type="match status" value="1"/>
</dbReference>
<dbReference type="GO" id="GO:0008198">
    <property type="term" value="F:ferrous iron binding"/>
    <property type="evidence" value="ECO:0007669"/>
    <property type="project" value="TreeGrafter"/>
</dbReference>
<organism evidence="8 9">
    <name type="scientific">Centaurea solstitialis</name>
    <name type="common">yellow star-thistle</name>
    <dbReference type="NCBI Taxonomy" id="347529"/>
    <lineage>
        <taxon>Eukaryota</taxon>
        <taxon>Viridiplantae</taxon>
        <taxon>Streptophyta</taxon>
        <taxon>Embryophyta</taxon>
        <taxon>Tracheophyta</taxon>
        <taxon>Spermatophyta</taxon>
        <taxon>Magnoliopsida</taxon>
        <taxon>eudicotyledons</taxon>
        <taxon>Gunneridae</taxon>
        <taxon>Pentapetalae</taxon>
        <taxon>asterids</taxon>
        <taxon>campanulids</taxon>
        <taxon>Asterales</taxon>
        <taxon>Asteraceae</taxon>
        <taxon>Carduoideae</taxon>
        <taxon>Cardueae</taxon>
        <taxon>Centaureinae</taxon>
        <taxon>Centaurea</taxon>
    </lineage>
</organism>
<dbReference type="Proteomes" id="UP001172457">
    <property type="component" value="Chromosome 5"/>
</dbReference>
<evidence type="ECO:0000256" key="1">
    <source>
        <dbReference type="ARBA" id="ARBA00007879"/>
    </source>
</evidence>
<comment type="caution">
    <text evidence="8">The sequence shown here is derived from an EMBL/GenBank/DDBJ whole genome shotgun (WGS) entry which is preliminary data.</text>
</comment>
<accession>A0AA38WGX4</accession>
<evidence type="ECO:0000256" key="4">
    <source>
        <dbReference type="ARBA" id="ARBA00023002"/>
    </source>
</evidence>
<dbReference type="GO" id="GO:0005737">
    <property type="term" value="C:cytoplasm"/>
    <property type="evidence" value="ECO:0007669"/>
    <property type="project" value="TreeGrafter"/>
</dbReference>
<evidence type="ECO:0000313" key="8">
    <source>
        <dbReference type="EMBL" id="KAJ9547986.1"/>
    </source>
</evidence>
<reference evidence="8" key="1">
    <citation type="submission" date="2023-03" db="EMBL/GenBank/DDBJ databases">
        <title>Chromosome-scale reference genome and RAD-based genetic map of yellow starthistle (Centaurea solstitialis) reveal putative structural variation and QTLs associated with invader traits.</title>
        <authorList>
            <person name="Reatini B."/>
            <person name="Cang F.A."/>
            <person name="Jiang Q."/>
            <person name="Mckibben M.T.W."/>
            <person name="Barker M.S."/>
            <person name="Rieseberg L.H."/>
            <person name="Dlugosch K.M."/>
        </authorList>
    </citation>
    <scope>NUCLEOTIDE SEQUENCE</scope>
    <source>
        <strain evidence="8">CAN-66</strain>
        <tissue evidence="8">Leaf</tissue>
    </source>
</reference>
<keyword evidence="2 6" id="KW-0479">Metal-binding</keyword>
<sequence length="361" mass="40579">MPLFPSSSRHFLPISLPNLAAFRKDWDDDGFEPCRDDFCGTKLLGQSIEPVHGLVHGAGISRCSFDPDTPERFADVPYRRLRGQHASRHPLNERKNDHVPCANRMSTCQSKSFSLILPRPIDSMYNNTTGVEMESGRESSYEILRSGMLLMKNYLTLSQQVEIVDRCEELGVGPGGFYQPGLKNGSKLRLQRMCLGRNWDPDARYYKERRFRSTEAPPPIPDELIRMVKEVLQASQSLLVNLEHEQLPLMSPDVCLVNFLTTSCGLGVHQDRSESSYSFRVGLPMVSISIGDSVDFLYSVSGDVDNASKTLLESGDVLIFGGNPRLVYHGVKTIIPNSAPRPLLEQTMLRPGRLNLTFREF</sequence>
<evidence type="ECO:0000256" key="3">
    <source>
        <dbReference type="ARBA" id="ARBA00022964"/>
    </source>
</evidence>
<dbReference type="InterPro" id="IPR027450">
    <property type="entry name" value="AlkB-like"/>
</dbReference>
<evidence type="ECO:0000313" key="9">
    <source>
        <dbReference type="Proteomes" id="UP001172457"/>
    </source>
</evidence>
<dbReference type="GO" id="GO:0035516">
    <property type="term" value="F:broad specificity oxidative DNA demethylase activity"/>
    <property type="evidence" value="ECO:0007669"/>
    <property type="project" value="TreeGrafter"/>
</dbReference>
<feature type="binding site" evidence="6">
    <location>
        <position position="329"/>
    </location>
    <ligand>
        <name>Fe cation</name>
        <dbReference type="ChEBI" id="CHEBI:24875"/>
        <note>catalytic</note>
    </ligand>
</feature>
<keyword evidence="3" id="KW-0223">Dioxygenase</keyword>
<keyword evidence="9" id="KW-1185">Reference proteome</keyword>
<feature type="binding site" evidence="6">
    <location>
        <position position="269"/>
    </location>
    <ligand>
        <name>Fe cation</name>
        <dbReference type="ChEBI" id="CHEBI:24875"/>
        <note>catalytic</note>
    </ligand>
</feature>
<dbReference type="GO" id="GO:0035513">
    <property type="term" value="P:oxidative RNA demethylation"/>
    <property type="evidence" value="ECO:0007669"/>
    <property type="project" value="TreeGrafter"/>
</dbReference>
<dbReference type="PANTHER" id="PTHR16557:SF10">
    <property type="entry name" value="2-OXOGLUTARATE-DEPENDENT DIOXYGENASE FAMILY PROTEIN"/>
    <property type="match status" value="1"/>
</dbReference>
<evidence type="ECO:0000256" key="5">
    <source>
        <dbReference type="ARBA" id="ARBA00023004"/>
    </source>
</evidence>
<keyword evidence="5 6" id="KW-0408">Iron</keyword>
<dbReference type="SUPFAM" id="SSF51197">
    <property type="entry name" value="Clavaminate synthase-like"/>
    <property type="match status" value="1"/>
</dbReference>
<proteinExistence type="inferred from homology"/>
<feature type="domain" description="Alpha-ketoglutarate-dependent dioxygenase AlkB-like" evidence="7">
    <location>
        <begin position="147"/>
        <end position="359"/>
    </location>
</feature>
<evidence type="ECO:0000256" key="2">
    <source>
        <dbReference type="ARBA" id="ARBA00022723"/>
    </source>
</evidence>
<name>A0AA38WGX4_9ASTR</name>
<dbReference type="AlphaFoldDB" id="A0AA38WGX4"/>
<gene>
    <name evidence="8" type="ORF">OSB04_020529</name>
</gene>
<comment type="similarity">
    <text evidence="1">Belongs to the alkB family.</text>
</comment>
<evidence type="ECO:0000256" key="6">
    <source>
        <dbReference type="PIRSR" id="PIRSR604574-2"/>
    </source>
</evidence>
<dbReference type="GO" id="GO:0035515">
    <property type="term" value="F:oxidative RNA demethylase activity"/>
    <property type="evidence" value="ECO:0007669"/>
    <property type="project" value="TreeGrafter"/>
</dbReference>
<comment type="cofactor">
    <cofactor evidence="6">
        <name>Fe(2+)</name>
        <dbReference type="ChEBI" id="CHEBI:29033"/>
    </cofactor>
    <text evidence="6">Binds 1 Fe(2+) ion per subunit.</text>
</comment>